<dbReference type="VEuPathDB" id="PlasmoDB:C922_05729"/>
<dbReference type="RefSeq" id="XP_008819522.1">
    <property type="nucleotide sequence ID" value="XM_008821300.1"/>
</dbReference>
<dbReference type="AlphaFoldDB" id="W6ZX58"/>
<protein>
    <submittedName>
        <fullName evidence="1">Uncharacterized protein</fullName>
    </submittedName>
</protein>
<organism evidence="1 2">
    <name type="scientific">Plasmodium inui San Antonio 1</name>
    <dbReference type="NCBI Taxonomy" id="1237626"/>
    <lineage>
        <taxon>Eukaryota</taxon>
        <taxon>Sar</taxon>
        <taxon>Alveolata</taxon>
        <taxon>Apicomplexa</taxon>
        <taxon>Aconoidasida</taxon>
        <taxon>Haemosporida</taxon>
        <taxon>Plasmodiidae</taxon>
        <taxon>Plasmodium</taxon>
        <taxon>Plasmodium (Plasmodium)</taxon>
    </lineage>
</organism>
<dbReference type="GeneID" id="20041003"/>
<sequence length="66" mass="7693">KVIMVYEKETAENVIYETADNPSGRRCLKEKQEVYDHKLCVLTDEGLHTEELITLFMMLLDGCKEQ</sequence>
<evidence type="ECO:0000313" key="1">
    <source>
        <dbReference type="EMBL" id="EUD63893.1"/>
    </source>
</evidence>
<evidence type="ECO:0000313" key="2">
    <source>
        <dbReference type="Proteomes" id="UP000030640"/>
    </source>
</evidence>
<dbReference type="EMBL" id="KI965612">
    <property type="protein sequence ID" value="EUD63893.1"/>
    <property type="molecule type" value="Genomic_DNA"/>
</dbReference>
<feature type="non-terminal residue" evidence="1">
    <location>
        <position position="1"/>
    </location>
</feature>
<keyword evidence="2" id="KW-1185">Reference proteome</keyword>
<reference evidence="1 2" key="1">
    <citation type="submission" date="2013-02" db="EMBL/GenBank/DDBJ databases">
        <title>The Genome Sequence of Plasmodium inui San Antonio 1.</title>
        <authorList>
            <consortium name="The Broad Institute Genome Sequencing Platform"/>
            <consortium name="The Broad Institute Genome Sequencing Center for Infectious Disease"/>
            <person name="Neafsey D."/>
            <person name="Cheeseman I."/>
            <person name="Volkman S."/>
            <person name="Adams J."/>
            <person name="Walker B."/>
            <person name="Young S.K."/>
            <person name="Zeng Q."/>
            <person name="Gargeya S."/>
            <person name="Fitzgerald M."/>
            <person name="Haas B."/>
            <person name="Abouelleil A."/>
            <person name="Alvarado L."/>
            <person name="Arachchi H.M."/>
            <person name="Berlin A.M."/>
            <person name="Chapman S.B."/>
            <person name="Dewar J."/>
            <person name="Goldberg J."/>
            <person name="Griggs A."/>
            <person name="Gujja S."/>
            <person name="Hansen M."/>
            <person name="Howarth C."/>
            <person name="Imamovic A."/>
            <person name="Larimer J."/>
            <person name="McCowan C."/>
            <person name="Murphy C."/>
            <person name="Neiman D."/>
            <person name="Pearson M."/>
            <person name="Priest M."/>
            <person name="Roberts A."/>
            <person name="Saif S."/>
            <person name="Shea T."/>
            <person name="Sisk P."/>
            <person name="Sykes S."/>
            <person name="Wortman J."/>
            <person name="Nusbaum C."/>
            <person name="Birren B."/>
        </authorList>
    </citation>
    <scope>NUCLEOTIDE SEQUENCE [LARGE SCALE GENOMIC DNA]</scope>
    <source>
        <strain evidence="1 2">San Antonio 1</strain>
    </source>
</reference>
<name>W6ZX58_9APIC</name>
<gene>
    <name evidence="1" type="ORF">C922_05729</name>
</gene>
<proteinExistence type="predicted"/>
<accession>W6ZX58</accession>
<dbReference type="Proteomes" id="UP000030640">
    <property type="component" value="Unassembled WGS sequence"/>
</dbReference>